<keyword evidence="2" id="KW-0472">Membrane</keyword>
<evidence type="ECO:0008006" key="6">
    <source>
        <dbReference type="Google" id="ProtNLM"/>
    </source>
</evidence>
<accession>A0AAD7KGL8</accession>
<comment type="caution">
    <text evidence="4">The sequence shown here is derived from an EMBL/GenBank/DDBJ whole genome shotgun (WGS) entry which is preliminary data.</text>
</comment>
<dbReference type="EMBL" id="JARKIB010000003">
    <property type="protein sequence ID" value="KAJ7782843.1"/>
    <property type="molecule type" value="Genomic_DNA"/>
</dbReference>
<gene>
    <name evidence="4" type="ORF">B0H16DRAFT_1494595</name>
</gene>
<proteinExistence type="predicted"/>
<reference evidence="4" key="1">
    <citation type="submission" date="2023-03" db="EMBL/GenBank/DDBJ databases">
        <title>Massive genome expansion in bonnet fungi (Mycena s.s.) driven by repeated elements and novel gene families across ecological guilds.</title>
        <authorList>
            <consortium name="Lawrence Berkeley National Laboratory"/>
            <person name="Harder C.B."/>
            <person name="Miyauchi S."/>
            <person name="Viragh M."/>
            <person name="Kuo A."/>
            <person name="Thoen E."/>
            <person name="Andreopoulos B."/>
            <person name="Lu D."/>
            <person name="Skrede I."/>
            <person name="Drula E."/>
            <person name="Henrissat B."/>
            <person name="Morin E."/>
            <person name="Kohler A."/>
            <person name="Barry K."/>
            <person name="LaButti K."/>
            <person name="Morin E."/>
            <person name="Salamov A."/>
            <person name="Lipzen A."/>
            <person name="Mereny Z."/>
            <person name="Hegedus B."/>
            <person name="Baldrian P."/>
            <person name="Stursova M."/>
            <person name="Weitz H."/>
            <person name="Taylor A."/>
            <person name="Grigoriev I.V."/>
            <person name="Nagy L.G."/>
            <person name="Martin F."/>
            <person name="Kauserud H."/>
        </authorList>
    </citation>
    <scope>NUCLEOTIDE SEQUENCE</scope>
    <source>
        <strain evidence="4">CBHHK182m</strain>
    </source>
</reference>
<dbReference type="Proteomes" id="UP001215598">
    <property type="component" value="Unassembled WGS sequence"/>
</dbReference>
<dbReference type="AlphaFoldDB" id="A0AAD7KGL8"/>
<evidence type="ECO:0000256" key="3">
    <source>
        <dbReference type="SAM" id="SignalP"/>
    </source>
</evidence>
<organism evidence="4 5">
    <name type="scientific">Mycena metata</name>
    <dbReference type="NCBI Taxonomy" id="1033252"/>
    <lineage>
        <taxon>Eukaryota</taxon>
        <taxon>Fungi</taxon>
        <taxon>Dikarya</taxon>
        <taxon>Basidiomycota</taxon>
        <taxon>Agaricomycotina</taxon>
        <taxon>Agaricomycetes</taxon>
        <taxon>Agaricomycetidae</taxon>
        <taxon>Agaricales</taxon>
        <taxon>Marasmiineae</taxon>
        <taxon>Mycenaceae</taxon>
        <taxon>Mycena</taxon>
    </lineage>
</organism>
<sequence>MRPTILPFGVLLVSVATPVYGKGGGKSSKGSSSSSEERSLTSCIRGSSSSSSSKNSGGTHVTVITTGGYTRCYNENDQLIQCPPNSARKNMIIGAVVGGIFGALLLGFLIYWIVMRTKEKRRLREKKPILPSLSFGKQKYKPLESNDTF</sequence>
<feature type="transmembrane region" description="Helical" evidence="2">
    <location>
        <begin position="91"/>
        <end position="114"/>
    </location>
</feature>
<feature type="chain" id="PRO_5042245879" description="Mid2 domain-containing protein" evidence="3">
    <location>
        <begin position="22"/>
        <end position="149"/>
    </location>
</feature>
<keyword evidence="2" id="KW-1133">Transmembrane helix</keyword>
<evidence type="ECO:0000313" key="5">
    <source>
        <dbReference type="Proteomes" id="UP001215598"/>
    </source>
</evidence>
<name>A0AAD7KGL8_9AGAR</name>
<feature type="region of interest" description="Disordered" evidence="1">
    <location>
        <begin position="22"/>
        <end position="60"/>
    </location>
</feature>
<protein>
    <recommendedName>
        <fullName evidence="6">Mid2 domain-containing protein</fullName>
    </recommendedName>
</protein>
<evidence type="ECO:0000313" key="4">
    <source>
        <dbReference type="EMBL" id="KAJ7782843.1"/>
    </source>
</evidence>
<keyword evidence="5" id="KW-1185">Reference proteome</keyword>
<feature type="compositionally biased region" description="Low complexity" evidence="1">
    <location>
        <begin position="28"/>
        <end position="60"/>
    </location>
</feature>
<keyword evidence="2" id="KW-0812">Transmembrane</keyword>
<feature type="signal peptide" evidence="3">
    <location>
        <begin position="1"/>
        <end position="21"/>
    </location>
</feature>
<evidence type="ECO:0000256" key="1">
    <source>
        <dbReference type="SAM" id="MobiDB-lite"/>
    </source>
</evidence>
<dbReference type="CDD" id="cd12087">
    <property type="entry name" value="TM_EGFR-like"/>
    <property type="match status" value="1"/>
</dbReference>
<evidence type="ECO:0000256" key="2">
    <source>
        <dbReference type="SAM" id="Phobius"/>
    </source>
</evidence>
<keyword evidence="3" id="KW-0732">Signal</keyword>